<dbReference type="AlphaFoldDB" id="A0A4S4M5J9"/>
<evidence type="ECO:0000313" key="6">
    <source>
        <dbReference type="Proteomes" id="UP000310158"/>
    </source>
</evidence>
<evidence type="ECO:0000256" key="2">
    <source>
        <dbReference type="ARBA" id="ARBA00022771"/>
    </source>
</evidence>
<dbReference type="SUPFAM" id="SSF144232">
    <property type="entry name" value="HIT/MYND zinc finger-like"/>
    <property type="match status" value="1"/>
</dbReference>
<evidence type="ECO:0000313" key="5">
    <source>
        <dbReference type="EMBL" id="THH20295.1"/>
    </source>
</evidence>
<name>A0A4S4M5J9_9AGAM</name>
<dbReference type="OrthoDB" id="432970at2759"/>
<sequence length="166" mass="18502">MMSDRVQLLQQGAEHVAAMTSLPKPTLPSPEYLKDRSLQMLMSPSSRGRVEPTFIYVAQKFDSFVIPQAHGRKMDNFIALGMQNNWNAIIEEYIVQGKDTPSRSEIERAAKIGPASSLGGVKCNNVERSADANSRFHQCSQCHLSVYCSQECQCLAWPTQKTDPPV</sequence>
<comment type="caution">
    <text evidence="5">The sequence shown here is derived from an EMBL/GenBank/DDBJ whole genome shotgun (WGS) entry which is preliminary data.</text>
</comment>
<evidence type="ECO:0000259" key="4">
    <source>
        <dbReference type="Pfam" id="PF01753"/>
    </source>
</evidence>
<proteinExistence type="predicted"/>
<reference evidence="5 6" key="1">
    <citation type="submission" date="2019-02" db="EMBL/GenBank/DDBJ databases">
        <title>Genome sequencing of the rare red list fungi Bondarzewia mesenterica.</title>
        <authorList>
            <person name="Buettner E."/>
            <person name="Kellner H."/>
        </authorList>
    </citation>
    <scope>NUCLEOTIDE SEQUENCE [LARGE SCALE GENOMIC DNA]</scope>
    <source>
        <strain evidence="5 6">DSM 108281</strain>
    </source>
</reference>
<dbReference type="Proteomes" id="UP000310158">
    <property type="component" value="Unassembled WGS sequence"/>
</dbReference>
<evidence type="ECO:0000256" key="3">
    <source>
        <dbReference type="ARBA" id="ARBA00022833"/>
    </source>
</evidence>
<dbReference type="EMBL" id="SGPL01000025">
    <property type="protein sequence ID" value="THH20295.1"/>
    <property type="molecule type" value="Genomic_DNA"/>
</dbReference>
<dbReference type="Gene3D" id="6.10.140.2220">
    <property type="match status" value="1"/>
</dbReference>
<protein>
    <recommendedName>
        <fullName evidence="4">MYND-type domain-containing protein</fullName>
    </recommendedName>
</protein>
<keyword evidence="6" id="KW-1185">Reference proteome</keyword>
<evidence type="ECO:0000256" key="1">
    <source>
        <dbReference type="ARBA" id="ARBA00022723"/>
    </source>
</evidence>
<feature type="domain" description="MYND-type" evidence="4">
    <location>
        <begin position="123"/>
        <end position="159"/>
    </location>
</feature>
<organism evidence="5 6">
    <name type="scientific">Bondarzewia mesenterica</name>
    <dbReference type="NCBI Taxonomy" id="1095465"/>
    <lineage>
        <taxon>Eukaryota</taxon>
        <taxon>Fungi</taxon>
        <taxon>Dikarya</taxon>
        <taxon>Basidiomycota</taxon>
        <taxon>Agaricomycotina</taxon>
        <taxon>Agaricomycetes</taxon>
        <taxon>Russulales</taxon>
        <taxon>Bondarzewiaceae</taxon>
        <taxon>Bondarzewia</taxon>
    </lineage>
</organism>
<accession>A0A4S4M5J9</accession>
<dbReference type="Pfam" id="PF01753">
    <property type="entry name" value="zf-MYND"/>
    <property type="match status" value="1"/>
</dbReference>
<gene>
    <name evidence="5" type="ORF">EW146_g1060</name>
</gene>
<keyword evidence="1" id="KW-0479">Metal-binding</keyword>
<dbReference type="InterPro" id="IPR002893">
    <property type="entry name" value="Znf_MYND"/>
</dbReference>
<dbReference type="GO" id="GO:0008270">
    <property type="term" value="F:zinc ion binding"/>
    <property type="evidence" value="ECO:0007669"/>
    <property type="project" value="UniProtKB-KW"/>
</dbReference>
<keyword evidence="3" id="KW-0862">Zinc</keyword>
<keyword evidence="2" id="KW-0863">Zinc-finger</keyword>